<keyword evidence="7 10" id="KW-0067">ATP-binding</keyword>
<evidence type="ECO:0000256" key="9">
    <source>
        <dbReference type="ARBA" id="ARBA00049563"/>
    </source>
</evidence>
<proteinExistence type="inferred from homology"/>
<evidence type="ECO:0000313" key="15">
    <source>
        <dbReference type="Proteomes" id="UP000319771"/>
    </source>
</evidence>
<dbReference type="Pfam" id="PF01715">
    <property type="entry name" value="IPPT"/>
    <property type="match status" value="1"/>
</dbReference>
<dbReference type="InterPro" id="IPR018022">
    <property type="entry name" value="IPT"/>
</dbReference>
<evidence type="ECO:0000256" key="1">
    <source>
        <dbReference type="ARBA" id="ARBA00001946"/>
    </source>
</evidence>
<dbReference type="EC" id="2.5.1.75" evidence="10"/>
<evidence type="ECO:0000313" key="14">
    <source>
        <dbReference type="EMBL" id="TMQ73593.1"/>
    </source>
</evidence>
<comment type="catalytic activity">
    <reaction evidence="9 10 11">
        <text>adenosine(37) in tRNA + dimethylallyl diphosphate = N(6)-dimethylallyladenosine(37) in tRNA + diphosphate</text>
        <dbReference type="Rhea" id="RHEA:26482"/>
        <dbReference type="Rhea" id="RHEA-COMP:10162"/>
        <dbReference type="Rhea" id="RHEA-COMP:10375"/>
        <dbReference type="ChEBI" id="CHEBI:33019"/>
        <dbReference type="ChEBI" id="CHEBI:57623"/>
        <dbReference type="ChEBI" id="CHEBI:74411"/>
        <dbReference type="ChEBI" id="CHEBI:74415"/>
        <dbReference type="EC" id="2.5.1.75"/>
    </reaction>
</comment>
<dbReference type="NCBIfam" id="TIGR00174">
    <property type="entry name" value="miaA"/>
    <property type="match status" value="1"/>
</dbReference>
<dbReference type="GO" id="GO:0005524">
    <property type="term" value="F:ATP binding"/>
    <property type="evidence" value="ECO:0007669"/>
    <property type="project" value="UniProtKB-UniRule"/>
</dbReference>
<sequence>MSPPRVVAVVGATATGKTAVAERLARALDAEIVCADSRQVFAELEIGTGRPTPAERAAWPHHLFGALPLGQPPSAGWYARAAGEAMAGIHGRGRAALLVGGSGLYLRAAQQGLAATPPHDPAVRARLRAELASAGPEALHARLAAVDPAGAARLQPRDRQRVSRALEVLEATGHPLAWWHDRTPGPRATSRWNVIEIRIAPEALRSRIAARTTAMFDQGLAEETRGLLAAGLGDALRALRAIGYEEADALLAGALDRAAAERRVNERTAQLAKRQRTWFRHQIEAVRLDADGIDPDRVAAMALAALDAPAGRG</sequence>
<keyword evidence="5 10" id="KW-0819">tRNA processing</keyword>
<feature type="region of interest" description="Interaction with substrate tRNA" evidence="10">
    <location>
        <begin position="160"/>
        <end position="164"/>
    </location>
</feature>
<evidence type="ECO:0000256" key="6">
    <source>
        <dbReference type="ARBA" id="ARBA00022741"/>
    </source>
</evidence>
<evidence type="ECO:0000256" key="3">
    <source>
        <dbReference type="ARBA" id="ARBA00005842"/>
    </source>
</evidence>
<comment type="caution">
    <text evidence="10">Lacks conserved residue(s) required for the propagation of feature annotation.</text>
</comment>
<evidence type="ECO:0000256" key="8">
    <source>
        <dbReference type="ARBA" id="ARBA00022842"/>
    </source>
</evidence>
<evidence type="ECO:0000256" key="7">
    <source>
        <dbReference type="ARBA" id="ARBA00022840"/>
    </source>
</evidence>
<dbReference type="Gene3D" id="3.40.50.300">
    <property type="entry name" value="P-loop containing nucleotide triphosphate hydrolases"/>
    <property type="match status" value="1"/>
</dbReference>
<dbReference type="EMBL" id="VBPB01000057">
    <property type="protein sequence ID" value="TMQ73593.1"/>
    <property type="molecule type" value="Genomic_DNA"/>
</dbReference>
<evidence type="ECO:0000256" key="5">
    <source>
        <dbReference type="ARBA" id="ARBA00022694"/>
    </source>
</evidence>
<comment type="caution">
    <text evidence="14">The sequence shown here is derived from an EMBL/GenBank/DDBJ whole genome shotgun (WGS) entry which is preliminary data.</text>
</comment>
<feature type="site" description="Interaction with substrate tRNA" evidence="10">
    <location>
        <position position="124"/>
    </location>
</feature>
<name>A0A538UCI1_UNCEI</name>
<dbReference type="Gene3D" id="1.10.20.140">
    <property type="match status" value="1"/>
</dbReference>
<protein>
    <recommendedName>
        <fullName evidence="10">tRNA dimethylallyltransferase</fullName>
        <ecNumber evidence="10">2.5.1.75</ecNumber>
    </recommendedName>
    <alternativeName>
        <fullName evidence="10">Dimethylallyl diphosphate:tRNA dimethylallyltransferase</fullName>
        <shortName evidence="10">DMAPP:tRNA dimethylallyltransferase</shortName>
        <shortName evidence="10">DMATase</shortName>
    </alternativeName>
    <alternativeName>
        <fullName evidence="10">Isopentenyl-diphosphate:tRNA isopentenyltransferase</fullName>
        <shortName evidence="10">IPP transferase</shortName>
        <shortName evidence="10">IPPT</shortName>
        <shortName evidence="10">IPTase</shortName>
    </alternativeName>
</protein>
<reference evidence="14 15" key="1">
    <citation type="journal article" date="2019" name="Nat. Microbiol.">
        <title>Mediterranean grassland soil C-N compound turnover is dependent on rainfall and depth, and is mediated by genomically divergent microorganisms.</title>
        <authorList>
            <person name="Diamond S."/>
            <person name="Andeer P.F."/>
            <person name="Li Z."/>
            <person name="Crits-Christoph A."/>
            <person name="Burstein D."/>
            <person name="Anantharaman K."/>
            <person name="Lane K.R."/>
            <person name="Thomas B.C."/>
            <person name="Pan C."/>
            <person name="Northen T.R."/>
            <person name="Banfield J.F."/>
        </authorList>
    </citation>
    <scope>NUCLEOTIDE SEQUENCE [LARGE SCALE GENOMIC DNA]</scope>
    <source>
        <strain evidence="14">WS_11</strain>
    </source>
</reference>
<comment type="cofactor">
    <cofactor evidence="1 10">
        <name>Mg(2+)</name>
        <dbReference type="ChEBI" id="CHEBI:18420"/>
    </cofactor>
</comment>
<keyword evidence="4 10" id="KW-0808">Transferase</keyword>
<comment type="similarity">
    <text evidence="3 10 13">Belongs to the IPP transferase family.</text>
</comment>
<evidence type="ECO:0000256" key="4">
    <source>
        <dbReference type="ARBA" id="ARBA00022679"/>
    </source>
</evidence>
<organism evidence="14 15">
    <name type="scientific">Eiseniibacteriota bacterium</name>
    <dbReference type="NCBI Taxonomy" id="2212470"/>
    <lineage>
        <taxon>Bacteria</taxon>
        <taxon>Candidatus Eiseniibacteriota</taxon>
    </lineage>
</organism>
<comment type="function">
    <text evidence="2 10 12">Catalyzes the transfer of a dimethylallyl group onto the adenine at position 37 in tRNAs that read codons beginning with uridine, leading to the formation of N6-(dimethylallyl)adenosine (i(6)A).</text>
</comment>
<keyword evidence="6 10" id="KW-0547">Nucleotide-binding</keyword>
<feature type="site" description="Interaction with substrate tRNA" evidence="10">
    <location>
        <position position="102"/>
    </location>
</feature>
<evidence type="ECO:0000256" key="11">
    <source>
        <dbReference type="RuleBase" id="RU003783"/>
    </source>
</evidence>
<dbReference type="GO" id="GO:0052381">
    <property type="term" value="F:tRNA dimethylallyltransferase activity"/>
    <property type="evidence" value="ECO:0007669"/>
    <property type="project" value="UniProtKB-UniRule"/>
</dbReference>
<feature type="region of interest" description="Interaction with substrate tRNA" evidence="10">
    <location>
        <begin position="36"/>
        <end position="39"/>
    </location>
</feature>
<dbReference type="PANTHER" id="PTHR11088">
    <property type="entry name" value="TRNA DIMETHYLALLYLTRANSFERASE"/>
    <property type="match status" value="1"/>
</dbReference>
<dbReference type="PANTHER" id="PTHR11088:SF60">
    <property type="entry name" value="TRNA DIMETHYLALLYLTRANSFERASE"/>
    <property type="match status" value="1"/>
</dbReference>
<keyword evidence="8 10" id="KW-0460">Magnesium</keyword>
<dbReference type="SUPFAM" id="SSF52540">
    <property type="entry name" value="P-loop containing nucleoside triphosphate hydrolases"/>
    <property type="match status" value="2"/>
</dbReference>
<dbReference type="InterPro" id="IPR039657">
    <property type="entry name" value="Dimethylallyltransferase"/>
</dbReference>
<dbReference type="Proteomes" id="UP000319771">
    <property type="component" value="Unassembled WGS sequence"/>
</dbReference>
<dbReference type="AlphaFoldDB" id="A0A538UCI1"/>
<feature type="binding site" evidence="10">
    <location>
        <begin position="13"/>
        <end position="18"/>
    </location>
    <ligand>
        <name>substrate</name>
    </ligand>
</feature>
<gene>
    <name evidence="10 14" type="primary">miaA</name>
    <name evidence="14" type="ORF">E6K81_03850</name>
</gene>
<evidence type="ECO:0000256" key="12">
    <source>
        <dbReference type="RuleBase" id="RU003784"/>
    </source>
</evidence>
<evidence type="ECO:0000256" key="10">
    <source>
        <dbReference type="HAMAP-Rule" id="MF_00185"/>
    </source>
</evidence>
<accession>A0A538UCI1</accession>
<dbReference type="InterPro" id="IPR027417">
    <property type="entry name" value="P-loop_NTPase"/>
</dbReference>
<evidence type="ECO:0000256" key="2">
    <source>
        <dbReference type="ARBA" id="ARBA00003213"/>
    </source>
</evidence>
<evidence type="ECO:0000256" key="13">
    <source>
        <dbReference type="RuleBase" id="RU003785"/>
    </source>
</evidence>
<dbReference type="GO" id="GO:0006400">
    <property type="term" value="P:tRNA modification"/>
    <property type="evidence" value="ECO:0007669"/>
    <property type="project" value="TreeGrafter"/>
</dbReference>
<dbReference type="HAMAP" id="MF_00185">
    <property type="entry name" value="IPP_trans"/>
    <property type="match status" value="1"/>
</dbReference>
<feature type="binding site" evidence="10">
    <location>
        <begin position="11"/>
        <end position="18"/>
    </location>
    <ligand>
        <name>ATP</name>
        <dbReference type="ChEBI" id="CHEBI:30616"/>
    </ligand>
</feature>
<dbReference type="FunFam" id="1.10.20.140:FF:000001">
    <property type="entry name" value="tRNA dimethylallyltransferase"/>
    <property type="match status" value="1"/>
</dbReference>
<comment type="subunit">
    <text evidence="10">Monomer.</text>
</comment>